<dbReference type="GO" id="GO:0106359">
    <property type="term" value="F:2-hydroxyacyl-CoA lyase activity"/>
    <property type="evidence" value="ECO:0007669"/>
    <property type="project" value="UniProtKB-EC"/>
</dbReference>
<evidence type="ECO:0000256" key="4">
    <source>
        <dbReference type="ARBA" id="ARBA00023239"/>
    </source>
</evidence>
<dbReference type="PANTHER" id="PTHR43710:SF2">
    <property type="entry name" value="2-HYDROXYACYL-COA LYASE 1"/>
    <property type="match status" value="1"/>
</dbReference>
<evidence type="ECO:0000256" key="2">
    <source>
        <dbReference type="ARBA" id="ARBA00022723"/>
    </source>
</evidence>
<keyword evidence="10" id="KW-1185">Reference proteome</keyword>
<keyword evidence="4" id="KW-0456">Lyase</keyword>
<dbReference type="GO" id="GO:0005777">
    <property type="term" value="C:peroxisome"/>
    <property type="evidence" value="ECO:0007669"/>
    <property type="project" value="TreeGrafter"/>
</dbReference>
<dbReference type="Proteomes" id="UP000315295">
    <property type="component" value="Unassembled WGS sequence"/>
</dbReference>
<organism evidence="9 10">
    <name type="scientific">Malus baccata</name>
    <name type="common">Siberian crab apple</name>
    <name type="synonym">Pyrus baccata</name>
    <dbReference type="NCBI Taxonomy" id="106549"/>
    <lineage>
        <taxon>Eukaryota</taxon>
        <taxon>Viridiplantae</taxon>
        <taxon>Streptophyta</taxon>
        <taxon>Embryophyta</taxon>
        <taxon>Tracheophyta</taxon>
        <taxon>Spermatophyta</taxon>
        <taxon>Magnoliopsida</taxon>
        <taxon>eudicotyledons</taxon>
        <taxon>Gunneridae</taxon>
        <taxon>Pentapetalae</taxon>
        <taxon>rosids</taxon>
        <taxon>fabids</taxon>
        <taxon>Rosales</taxon>
        <taxon>Rosaceae</taxon>
        <taxon>Amygdaloideae</taxon>
        <taxon>Maleae</taxon>
        <taxon>Malus</taxon>
    </lineage>
</organism>
<dbReference type="EC" id="4.1.2.63" evidence="7"/>
<dbReference type="AlphaFoldDB" id="A0A540L2G9"/>
<dbReference type="PANTHER" id="PTHR43710">
    <property type="entry name" value="2-HYDROXYACYL-COA LYASE"/>
    <property type="match status" value="1"/>
</dbReference>
<evidence type="ECO:0000256" key="6">
    <source>
        <dbReference type="ARBA" id="ARBA00044454"/>
    </source>
</evidence>
<comment type="catalytic activity">
    <reaction evidence="6">
        <text>an (R)-2-hydroxy-long-chain-fatty acyl-CoA = a long-chain fatty aldehyde + formyl-CoA</text>
        <dbReference type="Rhea" id="RHEA:67444"/>
        <dbReference type="ChEBI" id="CHEBI:17176"/>
        <dbReference type="ChEBI" id="CHEBI:57376"/>
        <dbReference type="ChEBI" id="CHEBI:170012"/>
        <dbReference type="EC" id="4.1.2.63"/>
    </reaction>
    <physiologicalReaction direction="left-to-right" evidence="6">
        <dbReference type="Rhea" id="RHEA:67445"/>
    </physiologicalReaction>
</comment>
<gene>
    <name evidence="9" type="ORF">C1H46_033786</name>
</gene>
<keyword evidence="3" id="KW-0460">Magnesium</keyword>
<dbReference type="GO" id="GO:0001561">
    <property type="term" value="P:fatty acid alpha-oxidation"/>
    <property type="evidence" value="ECO:0007669"/>
    <property type="project" value="TreeGrafter"/>
</dbReference>
<comment type="catalytic activity">
    <reaction evidence="5">
        <text>a 2-hydroxy-3-methyl fatty acyl-CoA = a 2-methyl-branched fatty aldehyde + formyl-CoA</text>
        <dbReference type="Rhea" id="RHEA:25375"/>
        <dbReference type="ChEBI" id="CHEBI:49188"/>
        <dbReference type="ChEBI" id="CHEBI:57376"/>
        <dbReference type="ChEBI" id="CHEBI:58783"/>
        <dbReference type="EC" id="4.1.2.63"/>
    </reaction>
    <physiologicalReaction direction="left-to-right" evidence="5">
        <dbReference type="Rhea" id="RHEA:25376"/>
    </physiologicalReaction>
</comment>
<evidence type="ECO:0000256" key="5">
    <source>
        <dbReference type="ARBA" id="ARBA00044451"/>
    </source>
</evidence>
<keyword evidence="2" id="KW-0479">Metal-binding</keyword>
<protein>
    <recommendedName>
        <fullName evidence="7">2-hydroxyacyl-CoA lyase</fullName>
        <ecNumber evidence="7">4.1.2.63</ecNumber>
    </recommendedName>
</protein>
<dbReference type="InterPro" id="IPR045025">
    <property type="entry name" value="HACL1-like"/>
</dbReference>
<evidence type="ECO:0000313" key="9">
    <source>
        <dbReference type="EMBL" id="TQD80687.1"/>
    </source>
</evidence>
<accession>A0A540L2G9</accession>
<dbReference type="GO" id="GO:0030976">
    <property type="term" value="F:thiamine pyrophosphate binding"/>
    <property type="evidence" value="ECO:0007669"/>
    <property type="project" value="InterPro"/>
</dbReference>
<comment type="cofactor">
    <cofactor evidence="1">
        <name>thiamine diphosphate</name>
        <dbReference type="ChEBI" id="CHEBI:58937"/>
    </cofactor>
</comment>
<dbReference type="Pfam" id="PF02775">
    <property type="entry name" value="TPP_enzyme_C"/>
    <property type="match status" value="1"/>
</dbReference>
<dbReference type="Gene3D" id="3.40.50.970">
    <property type="match status" value="1"/>
</dbReference>
<proteinExistence type="predicted"/>
<evidence type="ECO:0000259" key="8">
    <source>
        <dbReference type="Pfam" id="PF02775"/>
    </source>
</evidence>
<dbReference type="STRING" id="106549.A0A540L2G9"/>
<name>A0A540L2G9_MALBA</name>
<evidence type="ECO:0000256" key="1">
    <source>
        <dbReference type="ARBA" id="ARBA00001964"/>
    </source>
</evidence>
<dbReference type="SUPFAM" id="SSF52518">
    <property type="entry name" value="Thiamin diphosphate-binding fold (THDP-binding)"/>
    <property type="match status" value="1"/>
</dbReference>
<dbReference type="EMBL" id="VIEB01000798">
    <property type="protein sequence ID" value="TQD80687.1"/>
    <property type="molecule type" value="Genomic_DNA"/>
</dbReference>
<evidence type="ECO:0000256" key="7">
    <source>
        <dbReference type="ARBA" id="ARBA00044518"/>
    </source>
</evidence>
<evidence type="ECO:0000313" key="10">
    <source>
        <dbReference type="Proteomes" id="UP000315295"/>
    </source>
</evidence>
<comment type="caution">
    <text evidence="9">The sequence shown here is derived from an EMBL/GenBank/DDBJ whole genome shotgun (WGS) entry which is preliminary data.</text>
</comment>
<sequence>MEAQLAKEVVPFNFLTPIKIIRDAIVGLGNPAPILVSDGANTMDMGQSVLVQTELRTRLDVGTWGTMGVGFGYCIAGAVASPDRLVAAVEGDSGFGFRIWLHK</sequence>
<feature type="domain" description="Thiamine pyrophosphate enzyme TPP-binding" evidence="8">
    <location>
        <begin position="42"/>
        <end position="97"/>
    </location>
</feature>
<evidence type="ECO:0000256" key="3">
    <source>
        <dbReference type="ARBA" id="ARBA00022842"/>
    </source>
</evidence>
<dbReference type="InterPro" id="IPR011766">
    <property type="entry name" value="TPP_enzyme_TPP-bd"/>
</dbReference>
<dbReference type="InterPro" id="IPR029061">
    <property type="entry name" value="THDP-binding"/>
</dbReference>
<reference evidence="9 10" key="1">
    <citation type="journal article" date="2019" name="G3 (Bethesda)">
        <title>Sequencing of a Wild Apple (Malus baccata) Genome Unravels the Differences Between Cultivated and Wild Apple Species Regarding Disease Resistance and Cold Tolerance.</title>
        <authorList>
            <person name="Chen X."/>
        </authorList>
    </citation>
    <scope>NUCLEOTIDE SEQUENCE [LARGE SCALE GENOMIC DNA]</scope>
    <source>
        <strain evidence="10">cv. Shandingzi</strain>
        <tissue evidence="9">Leaves</tissue>
    </source>
</reference>
<dbReference type="GO" id="GO:0046872">
    <property type="term" value="F:metal ion binding"/>
    <property type="evidence" value="ECO:0007669"/>
    <property type="project" value="UniProtKB-KW"/>
</dbReference>